<feature type="binding site" description="in other chain" evidence="8">
    <location>
        <position position="158"/>
    </location>
    <ligand>
        <name>deamido-NAD(+)</name>
        <dbReference type="ChEBI" id="CHEBI:58437"/>
        <note>ligand shared between two neighboring subunits</note>
    </ligand>
</feature>
<dbReference type="GO" id="GO:0005737">
    <property type="term" value="C:cytoplasm"/>
    <property type="evidence" value="ECO:0007669"/>
    <property type="project" value="InterPro"/>
</dbReference>
<organism evidence="12 14">
    <name type="scientific">Methanosphaera cuniculi</name>
    <dbReference type="NCBI Taxonomy" id="1077256"/>
    <lineage>
        <taxon>Archaea</taxon>
        <taxon>Methanobacteriati</taxon>
        <taxon>Methanobacteriota</taxon>
        <taxon>Methanomada group</taxon>
        <taxon>Methanobacteria</taxon>
        <taxon>Methanobacteriales</taxon>
        <taxon>Methanobacteriaceae</taxon>
        <taxon>Methanosphaera</taxon>
    </lineage>
</organism>
<dbReference type="InterPro" id="IPR022310">
    <property type="entry name" value="NAD/GMP_synthase"/>
</dbReference>
<evidence type="ECO:0000256" key="9">
    <source>
        <dbReference type="RuleBase" id="RU003811"/>
    </source>
</evidence>
<feature type="domain" description="NAD/GMP synthase" evidence="11">
    <location>
        <begin position="13"/>
        <end position="259"/>
    </location>
</feature>
<dbReference type="OrthoDB" id="39312at2157"/>
<dbReference type="AlphaFoldDB" id="A0A2A2HDJ0"/>
<gene>
    <name evidence="8 13" type="primary">nadE</name>
    <name evidence="12" type="ORF">ASJ82_00195</name>
    <name evidence="13" type="ORF">MSCUN_11150</name>
</gene>
<dbReference type="InterPro" id="IPR022926">
    <property type="entry name" value="NH(3)-dep_NAD(+)_synth"/>
</dbReference>
<keyword evidence="5 8" id="KW-0067">ATP-binding</keyword>
<dbReference type="EC" id="6.3.1.5" evidence="8 10"/>
<evidence type="ECO:0000256" key="2">
    <source>
        <dbReference type="ARBA" id="ARBA00022598"/>
    </source>
</evidence>
<evidence type="ECO:0000256" key="8">
    <source>
        <dbReference type="HAMAP-Rule" id="MF_00193"/>
    </source>
</evidence>
<comment type="caution">
    <text evidence="12">The sequence shown here is derived from an EMBL/GenBank/DDBJ whole genome shotgun (WGS) entry which is preliminary data.</text>
</comment>
<feature type="binding site" evidence="8">
    <location>
        <position position="145"/>
    </location>
    <ligand>
        <name>ATP</name>
        <dbReference type="ChEBI" id="CHEBI:30616"/>
    </ligand>
</feature>
<keyword evidence="4 8" id="KW-0547">Nucleotide-binding</keyword>
<feature type="binding site" evidence="8">
    <location>
        <position position="174"/>
    </location>
    <ligand>
        <name>ATP</name>
        <dbReference type="ChEBI" id="CHEBI:30616"/>
    </ligand>
</feature>
<feature type="binding site" evidence="8">
    <location>
        <position position="150"/>
    </location>
    <ligand>
        <name>Mg(2+)</name>
        <dbReference type="ChEBI" id="CHEBI:18420"/>
    </ligand>
</feature>
<evidence type="ECO:0000313" key="12">
    <source>
        <dbReference type="EMBL" id="PAV07304.1"/>
    </source>
</evidence>
<evidence type="ECO:0000256" key="1">
    <source>
        <dbReference type="ARBA" id="ARBA00005859"/>
    </source>
</evidence>
<dbReference type="PANTHER" id="PTHR23090">
    <property type="entry name" value="NH 3 /GLUTAMINE-DEPENDENT NAD + SYNTHETASE"/>
    <property type="match status" value="1"/>
</dbReference>
<dbReference type="GO" id="GO:0009435">
    <property type="term" value="P:NAD+ biosynthetic process"/>
    <property type="evidence" value="ECO:0007669"/>
    <property type="project" value="UniProtKB-UniRule"/>
</dbReference>
<evidence type="ECO:0000313" key="13">
    <source>
        <dbReference type="EMBL" id="PWL07873.1"/>
    </source>
</evidence>
<accession>A0A2A2HDJ0</accession>
<dbReference type="Pfam" id="PF02540">
    <property type="entry name" value="NAD_synthase"/>
    <property type="match status" value="1"/>
</dbReference>
<evidence type="ECO:0000256" key="10">
    <source>
        <dbReference type="RuleBase" id="RU003812"/>
    </source>
</evidence>
<dbReference type="PANTHER" id="PTHR23090:SF9">
    <property type="entry name" value="GLUTAMINE-DEPENDENT NAD(+) SYNTHETASE"/>
    <property type="match status" value="1"/>
</dbReference>
<dbReference type="GO" id="GO:0008795">
    <property type="term" value="F:NAD+ synthase activity"/>
    <property type="evidence" value="ECO:0007669"/>
    <property type="project" value="UniProtKB-UniRule"/>
</dbReference>
<name>A0A2A2HDJ0_9EURY</name>
<dbReference type="Gene3D" id="3.40.50.620">
    <property type="entry name" value="HUPs"/>
    <property type="match status" value="1"/>
</dbReference>
<evidence type="ECO:0000313" key="15">
    <source>
        <dbReference type="Proteomes" id="UP000246004"/>
    </source>
</evidence>
<dbReference type="GO" id="GO:0046872">
    <property type="term" value="F:metal ion binding"/>
    <property type="evidence" value="ECO:0007669"/>
    <property type="project" value="UniProtKB-KW"/>
</dbReference>
<feature type="binding site" evidence="8">
    <location>
        <position position="196"/>
    </location>
    <ligand>
        <name>ATP</name>
        <dbReference type="ChEBI" id="CHEBI:30616"/>
    </ligand>
</feature>
<sequence length="270" mass="30134">MIQLPNFDEREFIERACSMIQKKVSESKTEGVVLGLSGGIDSAVVACLAVRALGAENVIAYRLPSKTTSDEDLFDAKLLKDELDIRSPYIGIDEIHDIILKTCDASDDNATCENDDISVANLKPRIRMAILYYFASKHNYLVLGTGNRTELEIGYFTKFGDGGSDLLPIGDLFKEDVKKVAITLGVPETIINKVPTAGLWPDQTDEKELGLTYHKIDRILYLYLDEGNNPEDIADLLEIPLSDVKRIIQLHKNSEHKRKKIPIVKKSQAL</sequence>
<reference evidence="13 15" key="1">
    <citation type="submission" date="2016-04" db="EMBL/GenBank/DDBJ databases">
        <title>Genome sequence of Methanosphaera cuniculi DSM 4103.</title>
        <authorList>
            <person name="Poehlein A."/>
            <person name="Seedorf H."/>
            <person name="Daniel R."/>
        </authorList>
    </citation>
    <scope>NUCLEOTIDE SEQUENCE [LARGE SCALE GENOMIC DNA]</scope>
    <source>
        <strain evidence="13 15">DSM 4103</strain>
    </source>
</reference>
<reference evidence="12 14" key="2">
    <citation type="journal article" date="2017" name="BMC Genomics">
        <title>Genomic analysis of methanogenic archaea reveals a shift towards energy conservation.</title>
        <authorList>
            <person name="Gilmore S.P."/>
            <person name="Henske J.K."/>
            <person name="Sexton J.A."/>
            <person name="Solomon K.V."/>
            <person name="Seppala S."/>
            <person name="Yoo J.I."/>
            <person name="Huyett L.M."/>
            <person name="Pressman A."/>
            <person name="Cogan J.Z."/>
            <person name="Kivenson V."/>
            <person name="Peng X."/>
            <person name="Tan Y."/>
            <person name="Valentine D.L."/>
            <person name="O'Malley M.A."/>
        </authorList>
    </citation>
    <scope>NUCLEOTIDE SEQUENCE [LARGE SCALE GENOMIC DNA]</scope>
    <source>
        <strain evidence="12 14">1R-7</strain>
    </source>
</reference>
<evidence type="ECO:0000313" key="14">
    <source>
        <dbReference type="Proteomes" id="UP000217528"/>
    </source>
</evidence>
<dbReference type="GO" id="GO:0004359">
    <property type="term" value="F:glutaminase activity"/>
    <property type="evidence" value="ECO:0007669"/>
    <property type="project" value="InterPro"/>
</dbReference>
<evidence type="ECO:0000256" key="4">
    <source>
        <dbReference type="ARBA" id="ARBA00022741"/>
    </source>
</evidence>
<comment type="subunit">
    <text evidence="8">Homodimer.</text>
</comment>
<comment type="catalytic activity">
    <reaction evidence="8 10">
        <text>deamido-NAD(+) + NH4(+) + ATP = AMP + diphosphate + NAD(+) + H(+)</text>
        <dbReference type="Rhea" id="RHEA:21188"/>
        <dbReference type="ChEBI" id="CHEBI:15378"/>
        <dbReference type="ChEBI" id="CHEBI:28938"/>
        <dbReference type="ChEBI" id="CHEBI:30616"/>
        <dbReference type="ChEBI" id="CHEBI:33019"/>
        <dbReference type="ChEBI" id="CHEBI:57540"/>
        <dbReference type="ChEBI" id="CHEBI:58437"/>
        <dbReference type="ChEBI" id="CHEBI:456215"/>
        <dbReference type="EC" id="6.3.1.5"/>
    </reaction>
</comment>
<dbReference type="HAMAP" id="MF_00193">
    <property type="entry name" value="NadE_ammonia_dep"/>
    <property type="match status" value="1"/>
</dbReference>
<comment type="similarity">
    <text evidence="1 8 9">Belongs to the NAD synthetase family.</text>
</comment>
<evidence type="ECO:0000259" key="11">
    <source>
        <dbReference type="Pfam" id="PF02540"/>
    </source>
</evidence>
<evidence type="ECO:0000256" key="6">
    <source>
        <dbReference type="ARBA" id="ARBA00022842"/>
    </source>
</evidence>
<dbReference type="Proteomes" id="UP000217528">
    <property type="component" value="Unassembled WGS sequence"/>
</dbReference>
<keyword evidence="6 8" id="KW-0460">Magnesium</keyword>
<dbReference type="UniPathway" id="UPA00253">
    <property type="reaction ID" value="UER00333"/>
</dbReference>
<feature type="binding site" description="in other chain" evidence="8">
    <location>
        <begin position="256"/>
        <end position="257"/>
    </location>
    <ligand>
        <name>deamido-NAD(+)</name>
        <dbReference type="ChEBI" id="CHEBI:58437"/>
        <note>ligand shared between two neighboring subunits</note>
    </ligand>
</feature>
<evidence type="ECO:0000256" key="3">
    <source>
        <dbReference type="ARBA" id="ARBA00022723"/>
    </source>
</evidence>
<dbReference type="EMBL" id="LMVN01000019">
    <property type="protein sequence ID" value="PAV07304.1"/>
    <property type="molecule type" value="Genomic_DNA"/>
</dbReference>
<feature type="binding site" description="in other chain" evidence="8">
    <location>
        <position position="125"/>
    </location>
    <ligand>
        <name>deamido-NAD(+)</name>
        <dbReference type="ChEBI" id="CHEBI:58437"/>
        <note>ligand shared between two neighboring subunits</note>
    </ligand>
</feature>
<evidence type="ECO:0000256" key="5">
    <source>
        <dbReference type="ARBA" id="ARBA00022840"/>
    </source>
</evidence>
<dbReference type="CDD" id="cd00553">
    <property type="entry name" value="NAD_synthase"/>
    <property type="match status" value="1"/>
</dbReference>
<keyword evidence="3 8" id="KW-0479">Metal-binding</keyword>
<dbReference type="GO" id="GO:0005524">
    <property type="term" value="F:ATP binding"/>
    <property type="evidence" value="ECO:0007669"/>
    <property type="project" value="UniProtKB-UniRule"/>
</dbReference>
<dbReference type="InterPro" id="IPR014729">
    <property type="entry name" value="Rossmann-like_a/b/a_fold"/>
</dbReference>
<comment type="function">
    <text evidence="8">Catalyzes the ATP-dependent amidation of deamido-NAD to form NAD. Uses ammonia as a nitrogen source.</text>
</comment>
<comment type="pathway">
    <text evidence="8">Cofactor biosynthesis; NAD(+) biosynthesis; NAD(+) from deamido-NAD(+) (ammonia route): step 1/1.</text>
</comment>
<proteinExistence type="inferred from homology"/>
<keyword evidence="14" id="KW-1185">Reference proteome</keyword>
<dbReference type="SUPFAM" id="SSF52402">
    <property type="entry name" value="Adenine nucleotide alpha hydrolases-like"/>
    <property type="match status" value="1"/>
</dbReference>
<keyword evidence="2 8" id="KW-0436">Ligase</keyword>
<dbReference type="Proteomes" id="UP000246004">
    <property type="component" value="Unassembled WGS sequence"/>
</dbReference>
<keyword evidence="7 8" id="KW-0520">NAD</keyword>
<dbReference type="InterPro" id="IPR003694">
    <property type="entry name" value="NAD_synthase"/>
</dbReference>
<evidence type="ECO:0000256" key="7">
    <source>
        <dbReference type="ARBA" id="ARBA00023027"/>
    </source>
</evidence>
<dbReference type="RefSeq" id="WP_095608673.1">
    <property type="nucleotide sequence ID" value="NZ_CAUHCB010000002.1"/>
</dbReference>
<feature type="binding site" evidence="8">
    <location>
        <begin position="35"/>
        <end position="42"/>
    </location>
    <ligand>
        <name>ATP</name>
        <dbReference type="ChEBI" id="CHEBI:30616"/>
    </ligand>
</feature>
<protein>
    <recommendedName>
        <fullName evidence="8 10">NH(3)-dependent NAD(+) synthetase</fullName>
        <ecNumber evidence="8 10">6.3.1.5</ecNumber>
    </recommendedName>
</protein>
<dbReference type="NCBIfam" id="NF010587">
    <property type="entry name" value="PRK13980.1"/>
    <property type="match status" value="1"/>
</dbReference>
<dbReference type="NCBIfam" id="TIGR00552">
    <property type="entry name" value="nadE"/>
    <property type="match status" value="1"/>
</dbReference>
<feature type="binding site" evidence="8">
    <location>
        <position position="165"/>
    </location>
    <ligand>
        <name>deamido-NAD(+)</name>
        <dbReference type="ChEBI" id="CHEBI:58437"/>
        <note>ligand shared between two neighboring subunits</note>
    </ligand>
</feature>
<feature type="binding site" evidence="8">
    <location>
        <position position="41"/>
    </location>
    <ligand>
        <name>Mg(2+)</name>
        <dbReference type="ChEBI" id="CHEBI:18420"/>
    </ligand>
</feature>
<dbReference type="EMBL" id="LWMS01000042">
    <property type="protein sequence ID" value="PWL07873.1"/>
    <property type="molecule type" value="Genomic_DNA"/>
</dbReference>
<dbReference type="FunFam" id="3.40.50.620:FF:000106">
    <property type="entry name" value="Glutamine-dependent NAD(+) synthetase"/>
    <property type="match status" value="1"/>
</dbReference>
<dbReference type="GO" id="GO:0003952">
    <property type="term" value="F:NAD+ synthase (glutamine-hydrolyzing) activity"/>
    <property type="evidence" value="ECO:0007669"/>
    <property type="project" value="InterPro"/>
</dbReference>